<dbReference type="EMBL" id="CP002394">
    <property type="protein sequence ID" value="ADU31207.1"/>
    <property type="molecule type" value="Genomic_DNA"/>
</dbReference>
<gene>
    <name evidence="3" type="ordered locus">Bcell_2956</name>
</gene>
<dbReference type="Pfam" id="PF12690">
    <property type="entry name" value="BsuPI"/>
    <property type="match status" value="1"/>
</dbReference>
<evidence type="ECO:0000313" key="4">
    <source>
        <dbReference type="Proteomes" id="UP000001401"/>
    </source>
</evidence>
<dbReference type="HOGENOM" id="CLU_137780_0_0_9"/>
<reference evidence="3 4" key="1">
    <citation type="submission" date="2010-12" db="EMBL/GenBank/DDBJ databases">
        <title>Complete sequence of Bacillus cellulosilyticus DSM 2522.</title>
        <authorList>
            <consortium name="US DOE Joint Genome Institute"/>
            <person name="Lucas S."/>
            <person name="Copeland A."/>
            <person name="Lapidus A."/>
            <person name="Cheng J.-F."/>
            <person name="Bruce D."/>
            <person name="Goodwin L."/>
            <person name="Pitluck S."/>
            <person name="Chertkov O."/>
            <person name="Detter J.C."/>
            <person name="Han C."/>
            <person name="Tapia R."/>
            <person name="Land M."/>
            <person name="Hauser L."/>
            <person name="Jeffries C."/>
            <person name="Kyrpides N."/>
            <person name="Ivanova N."/>
            <person name="Mikhailova N."/>
            <person name="Brumm P."/>
            <person name="Mead D."/>
            <person name="Woyke T."/>
        </authorList>
    </citation>
    <scope>NUCLEOTIDE SEQUENCE [LARGE SCALE GENOMIC DNA]</scope>
    <source>
        <strain evidence="4">ATCC 21833 / DSM 2522 / FERM P-1141 / JCM 9156 / N-4</strain>
    </source>
</reference>
<feature type="region of interest" description="Disordered" evidence="1">
    <location>
        <begin position="20"/>
        <end position="57"/>
    </location>
</feature>
<feature type="domain" description="Intracellular proteinase inhibitor BsuPI" evidence="2">
    <location>
        <begin position="68"/>
        <end position="157"/>
    </location>
</feature>
<dbReference type="Gene3D" id="2.60.40.2360">
    <property type="entry name" value="Intracellular proteinase inhibitor BsuPI"/>
    <property type="match status" value="1"/>
</dbReference>
<dbReference type="Proteomes" id="UP000001401">
    <property type="component" value="Chromosome"/>
</dbReference>
<organism evidence="3 4">
    <name type="scientific">Evansella cellulosilytica (strain ATCC 21833 / DSM 2522 / FERM P-1141 / JCM 9156 / N-4)</name>
    <name type="common">Bacillus cellulosilyticus</name>
    <dbReference type="NCBI Taxonomy" id="649639"/>
    <lineage>
        <taxon>Bacteria</taxon>
        <taxon>Bacillati</taxon>
        <taxon>Bacillota</taxon>
        <taxon>Bacilli</taxon>
        <taxon>Bacillales</taxon>
        <taxon>Bacillaceae</taxon>
        <taxon>Evansella</taxon>
    </lineage>
</organism>
<accession>E6TXZ4</accession>
<feature type="compositionally biased region" description="Basic and acidic residues" evidence="1">
    <location>
        <begin position="37"/>
        <end position="53"/>
    </location>
</feature>
<dbReference type="InterPro" id="IPR020481">
    <property type="entry name" value="Intracell_prot_inh_BsuPI"/>
</dbReference>
<dbReference type="PROSITE" id="PS51257">
    <property type="entry name" value="PROKAR_LIPOPROTEIN"/>
    <property type="match status" value="1"/>
</dbReference>
<sequence length="184" mass="20578" precursor="true">MKKFVIMVCMLSFITACGTGEGEESTESVPVTGQGEQHTDSENNDIDKEEKQGDQGGESMEYRDFLYSVDASLEDNALQVSITLKNEAESARKLEFSSGHQFDIIVKDQEGNVIYDYAADRMFTQAFIFEEVGESEALTFNDQWYSESLGDYEVLQVEATLLPFAIDDEEVEKGDISLTVTLTK</sequence>
<proteinExistence type="predicted"/>
<evidence type="ECO:0000259" key="2">
    <source>
        <dbReference type="Pfam" id="PF12690"/>
    </source>
</evidence>
<protein>
    <recommendedName>
        <fullName evidence="2">Intracellular proteinase inhibitor BsuPI domain-containing protein</fullName>
    </recommendedName>
</protein>
<keyword evidence="4" id="KW-1185">Reference proteome</keyword>
<dbReference type="eggNOG" id="ENOG5031QTN">
    <property type="taxonomic scope" value="Bacteria"/>
</dbReference>
<dbReference type="KEGG" id="bco:Bcell_2956"/>
<dbReference type="MEROPS" id="I22.001"/>
<dbReference type="OrthoDB" id="1357684at2"/>
<evidence type="ECO:0000313" key="3">
    <source>
        <dbReference type="EMBL" id="ADU31207.1"/>
    </source>
</evidence>
<name>E6TXZ4_EVAC2</name>
<dbReference type="RefSeq" id="WP_013489538.1">
    <property type="nucleotide sequence ID" value="NC_014829.1"/>
</dbReference>
<dbReference type="InterPro" id="IPR038144">
    <property type="entry name" value="IPI"/>
</dbReference>
<dbReference type="STRING" id="649639.Bcell_2956"/>
<dbReference type="AlphaFoldDB" id="E6TXZ4"/>
<evidence type="ECO:0000256" key="1">
    <source>
        <dbReference type="SAM" id="MobiDB-lite"/>
    </source>
</evidence>